<evidence type="ECO:0008006" key="4">
    <source>
        <dbReference type="Google" id="ProtNLM"/>
    </source>
</evidence>
<sequence length="128" mass="14372">MGSLQWFILAAIVIAGLAFWNYQRIDGQRKELLSAGFQVSDDLKGNPGLLVSTSQRQLAVLVPTGYLRFSFDQLRDAEIRSRENAETETDFRIALLLDGASVSEVEIGYQNVHHVEIALKKLRQLTSH</sequence>
<evidence type="ECO:0000313" key="3">
    <source>
        <dbReference type="Proteomes" id="UP001059950"/>
    </source>
</evidence>
<keyword evidence="3" id="KW-1185">Reference proteome</keyword>
<dbReference type="EMBL" id="CP073344">
    <property type="protein sequence ID" value="UTW02625.1"/>
    <property type="molecule type" value="Genomic_DNA"/>
</dbReference>
<feature type="transmembrane region" description="Helical" evidence="1">
    <location>
        <begin position="6"/>
        <end position="22"/>
    </location>
</feature>
<dbReference type="Proteomes" id="UP001059950">
    <property type="component" value="Chromosome"/>
</dbReference>
<reference evidence="2" key="1">
    <citation type="submission" date="2021-04" db="EMBL/GenBank/DDBJ databases">
        <title>Oceanospirillales bacteria with DddD are important DMSP degraders in coastal seawater.</title>
        <authorList>
            <person name="Liu J."/>
        </authorList>
    </citation>
    <scope>NUCLEOTIDE SEQUENCE</scope>
    <source>
        <strain evidence="2">GY6</strain>
    </source>
</reference>
<evidence type="ECO:0000256" key="1">
    <source>
        <dbReference type="SAM" id="Phobius"/>
    </source>
</evidence>
<evidence type="ECO:0000313" key="2">
    <source>
        <dbReference type="EMBL" id="UTW02625.1"/>
    </source>
</evidence>
<proteinExistence type="predicted"/>
<keyword evidence="1" id="KW-1133">Transmembrane helix</keyword>
<name>A0ABY5GRP4_9GAMM</name>
<accession>A0ABY5GRP4</accession>
<organism evidence="2 3">
    <name type="scientific">Amphritea atlantica</name>
    <dbReference type="NCBI Taxonomy" id="355243"/>
    <lineage>
        <taxon>Bacteria</taxon>
        <taxon>Pseudomonadati</taxon>
        <taxon>Pseudomonadota</taxon>
        <taxon>Gammaproteobacteria</taxon>
        <taxon>Oceanospirillales</taxon>
        <taxon>Oceanospirillaceae</taxon>
        <taxon>Amphritea</taxon>
    </lineage>
</organism>
<keyword evidence="1" id="KW-0812">Transmembrane</keyword>
<keyword evidence="1" id="KW-0472">Membrane</keyword>
<gene>
    <name evidence="2" type="ORF">KDX31_14895</name>
</gene>
<protein>
    <recommendedName>
        <fullName evidence="4">Flagellar protein FliO/FliZ</fullName>
    </recommendedName>
</protein>